<feature type="region of interest" description="Disordered" evidence="1">
    <location>
        <begin position="94"/>
        <end position="126"/>
    </location>
</feature>
<dbReference type="AlphaFoldDB" id="A0A7J0CFZ5"/>
<reference evidence="2 3" key="1">
    <citation type="submission" date="2020-05" db="EMBL/GenBank/DDBJ databases">
        <title>Whole genome shotgun sequence of Streptomyces fulvorobeus NBRC 15897.</title>
        <authorList>
            <person name="Komaki H."/>
            <person name="Tamura T."/>
        </authorList>
    </citation>
    <scope>NUCLEOTIDE SEQUENCE [LARGE SCALE GENOMIC DNA]</scope>
    <source>
        <strain evidence="2 3">NBRC 15897</strain>
    </source>
</reference>
<evidence type="ECO:0000313" key="2">
    <source>
        <dbReference type="EMBL" id="GFN00705.1"/>
    </source>
</evidence>
<organism evidence="2 3">
    <name type="scientific">Streptomyces fulvorobeus</name>
    <dbReference type="NCBI Taxonomy" id="284028"/>
    <lineage>
        <taxon>Bacteria</taxon>
        <taxon>Bacillati</taxon>
        <taxon>Actinomycetota</taxon>
        <taxon>Actinomycetes</taxon>
        <taxon>Kitasatosporales</taxon>
        <taxon>Streptomycetaceae</taxon>
        <taxon>Streptomyces</taxon>
    </lineage>
</organism>
<proteinExistence type="predicted"/>
<keyword evidence="3" id="KW-1185">Reference proteome</keyword>
<evidence type="ECO:0000256" key="1">
    <source>
        <dbReference type="SAM" id="MobiDB-lite"/>
    </source>
</evidence>
<feature type="compositionally biased region" description="Gly residues" evidence="1">
    <location>
        <begin position="26"/>
        <end position="36"/>
    </location>
</feature>
<name>A0A7J0CFZ5_9ACTN</name>
<feature type="region of interest" description="Disordered" evidence="1">
    <location>
        <begin position="144"/>
        <end position="211"/>
    </location>
</feature>
<protein>
    <submittedName>
        <fullName evidence="2">Uncharacterized protein</fullName>
    </submittedName>
</protein>
<dbReference type="EMBL" id="BLWC01000001">
    <property type="protein sequence ID" value="GFN00705.1"/>
    <property type="molecule type" value="Genomic_DNA"/>
</dbReference>
<sequence>MPRRTLARRNLLTFSAQPWTLMEGEPGTGGGGGGGVTPPAVNEHGYPDGKPVADMDAVHQVAYWKHHARKHEQRANAAPDTAELERLRAAETELATRKAADLTDAERLQAEKDAAETARLTAERERDEARAEALRITVAAAKGLTPSQAKRLQGSTKEELEADADELVKDFGPSTLGTPPPLSGGNRGGDVGGSKSTATGADLYRERHGKK</sequence>
<comment type="caution">
    <text evidence="2">The sequence shown here is derived from an EMBL/GenBank/DDBJ whole genome shotgun (WGS) entry which is preliminary data.</text>
</comment>
<feature type="compositionally biased region" description="Polar residues" evidence="1">
    <location>
        <begin position="145"/>
        <end position="155"/>
    </location>
</feature>
<evidence type="ECO:0000313" key="3">
    <source>
        <dbReference type="Proteomes" id="UP000498980"/>
    </source>
</evidence>
<accession>A0A7J0CFZ5</accession>
<gene>
    <name evidence="2" type="ORF">Sfulv_55150</name>
</gene>
<dbReference type="Proteomes" id="UP000498980">
    <property type="component" value="Unassembled WGS sequence"/>
</dbReference>
<feature type="region of interest" description="Disordered" evidence="1">
    <location>
        <begin position="17"/>
        <end position="51"/>
    </location>
</feature>